<organism evidence="2 3">
    <name type="scientific">Mycena citricolor</name>
    <dbReference type="NCBI Taxonomy" id="2018698"/>
    <lineage>
        <taxon>Eukaryota</taxon>
        <taxon>Fungi</taxon>
        <taxon>Dikarya</taxon>
        <taxon>Basidiomycota</taxon>
        <taxon>Agaricomycotina</taxon>
        <taxon>Agaricomycetes</taxon>
        <taxon>Agaricomycetidae</taxon>
        <taxon>Agaricales</taxon>
        <taxon>Marasmiineae</taxon>
        <taxon>Mycenaceae</taxon>
        <taxon>Mycena</taxon>
    </lineage>
</organism>
<protein>
    <submittedName>
        <fullName evidence="2">Uncharacterized protein</fullName>
    </submittedName>
</protein>
<dbReference type="Proteomes" id="UP001295794">
    <property type="component" value="Unassembled WGS sequence"/>
</dbReference>
<dbReference type="EMBL" id="CAVNYO010000011">
    <property type="protein sequence ID" value="CAK5262192.1"/>
    <property type="molecule type" value="Genomic_DNA"/>
</dbReference>
<name>A0AAD2GRF3_9AGAR</name>
<evidence type="ECO:0000313" key="2">
    <source>
        <dbReference type="EMBL" id="CAK5262192.1"/>
    </source>
</evidence>
<evidence type="ECO:0000313" key="3">
    <source>
        <dbReference type="Proteomes" id="UP001295794"/>
    </source>
</evidence>
<reference evidence="2" key="1">
    <citation type="submission" date="2023-11" db="EMBL/GenBank/DDBJ databases">
        <authorList>
            <person name="De Vega J J."/>
            <person name="De Vega J J."/>
        </authorList>
    </citation>
    <scope>NUCLEOTIDE SEQUENCE</scope>
</reference>
<gene>
    <name evidence="2" type="ORF">MYCIT1_LOCUS709</name>
</gene>
<comment type="caution">
    <text evidence="2">The sequence shown here is derived from an EMBL/GenBank/DDBJ whole genome shotgun (WGS) entry which is preliminary data.</text>
</comment>
<keyword evidence="3" id="KW-1185">Reference proteome</keyword>
<evidence type="ECO:0000256" key="1">
    <source>
        <dbReference type="SAM" id="MobiDB-lite"/>
    </source>
</evidence>
<proteinExistence type="predicted"/>
<feature type="compositionally biased region" description="Basic and acidic residues" evidence="1">
    <location>
        <begin position="74"/>
        <end position="99"/>
    </location>
</feature>
<dbReference type="AlphaFoldDB" id="A0AAD2GRF3"/>
<accession>A0AAD2GRF3</accession>
<feature type="region of interest" description="Disordered" evidence="1">
    <location>
        <begin position="46"/>
        <end position="99"/>
    </location>
</feature>
<sequence length="210" mass="23109">MIIPNIAHISAVTMHVLQNTPKDKMMIKVVREALLSYYAQDHGNKNQVTKFNTKRKRNDPSFSNQQQGSGSAPDKADKADGKKKNQDKGKSKADHGHVHDVSKIAGAITIGLIASVTPSHPAPTISHVTHISRNRPKIRAVQEKSPVNNNGIIDTEFQKPTRKVFELAKKMDVTVTAERFRTLDKIVNEKGMLREDAIMCSPSPVASGSN</sequence>